<organism evidence="3 4">
    <name type="scientific">Larimichthys crocea</name>
    <name type="common">Large yellow croaker</name>
    <name type="synonym">Pseudosciaena crocea</name>
    <dbReference type="NCBI Taxonomy" id="215358"/>
    <lineage>
        <taxon>Eukaryota</taxon>
        <taxon>Metazoa</taxon>
        <taxon>Chordata</taxon>
        <taxon>Craniata</taxon>
        <taxon>Vertebrata</taxon>
        <taxon>Euteleostomi</taxon>
        <taxon>Actinopterygii</taxon>
        <taxon>Neopterygii</taxon>
        <taxon>Teleostei</taxon>
        <taxon>Neoteleostei</taxon>
        <taxon>Acanthomorphata</taxon>
        <taxon>Eupercaria</taxon>
        <taxon>Sciaenidae</taxon>
        <taxon>Larimichthys</taxon>
    </lineage>
</organism>
<gene>
    <name evidence="3" type="ORF">D5F01_LYC11282</name>
</gene>
<dbReference type="PANTHER" id="PTHR35076:SF1">
    <property type="entry name" value="TUBULIN EPSILON AND DELTA COMPLEX PROTEIN 1"/>
    <property type="match status" value="1"/>
</dbReference>
<comment type="caution">
    <text evidence="3">The sequence shown here is derived from an EMBL/GenBank/DDBJ whole genome shotgun (WGS) entry which is preliminary data.</text>
</comment>
<accession>A0A6G0IDH0</accession>
<evidence type="ECO:0000259" key="2">
    <source>
        <dbReference type="Pfam" id="PF14970"/>
    </source>
</evidence>
<dbReference type="PANTHER" id="PTHR35076">
    <property type="entry name" value="TUBULIN EPSILON AND DELTA COMPLEX PROTEIN 1"/>
    <property type="match status" value="1"/>
</dbReference>
<feature type="domain" description="Tubulin epsilon and delta complex protein 1" evidence="2">
    <location>
        <begin position="109"/>
        <end position="252"/>
    </location>
</feature>
<dbReference type="InterPro" id="IPR043535">
    <property type="entry name" value="TEDC1"/>
</dbReference>
<proteinExistence type="predicted"/>
<feature type="region of interest" description="Disordered" evidence="1">
    <location>
        <begin position="292"/>
        <end position="331"/>
    </location>
</feature>
<evidence type="ECO:0000313" key="4">
    <source>
        <dbReference type="Proteomes" id="UP000424527"/>
    </source>
</evidence>
<evidence type="ECO:0000313" key="3">
    <source>
        <dbReference type="EMBL" id="KAE8289578.1"/>
    </source>
</evidence>
<dbReference type="InterPro" id="IPR027996">
    <property type="entry name" value="TEDC1_dom"/>
</dbReference>
<feature type="compositionally biased region" description="Low complexity" evidence="1">
    <location>
        <begin position="321"/>
        <end position="331"/>
    </location>
</feature>
<name>A0A6G0IDH0_LARCR</name>
<keyword evidence="4" id="KW-1185">Reference proteome</keyword>
<dbReference type="Proteomes" id="UP000424527">
    <property type="component" value="Unassembled WGS sequence"/>
</dbReference>
<dbReference type="AlphaFoldDB" id="A0A6G0IDH0"/>
<reference evidence="3 4" key="1">
    <citation type="submission" date="2019-07" db="EMBL/GenBank/DDBJ databases">
        <title>Chromosome genome assembly for large yellow croaker.</title>
        <authorList>
            <person name="Xiao S."/>
        </authorList>
    </citation>
    <scope>NUCLEOTIDE SEQUENCE [LARGE SCALE GENOMIC DNA]</scope>
    <source>
        <strain evidence="3">JMULYC20181020</strain>
        <tissue evidence="3">Muscle</tissue>
    </source>
</reference>
<evidence type="ECO:0000256" key="1">
    <source>
        <dbReference type="SAM" id="MobiDB-lite"/>
    </source>
</evidence>
<dbReference type="Pfam" id="PF14970">
    <property type="entry name" value="TEDC1"/>
    <property type="match status" value="1"/>
</dbReference>
<feature type="compositionally biased region" description="Basic and acidic residues" evidence="1">
    <location>
        <begin position="301"/>
        <end position="314"/>
    </location>
</feature>
<sequence>MRRSKAAVSVEVRQVIGALCRLLAATGLHAVPAPETFRRAKFGGGLEVEDQFWQLLTSILQSTGIVPCEAFNQLEGVSKHRKLVAAGLWQTGYHADWVSGGEGGEGGQGGRFSSRDLLLALGWLLATGTLEKLLTHRVQQMDNILLTPIPVNPQLSSELQLHSASLRKLQWLIGSLKYQGQILLSMQEERTRLLHAVLFAILQTSVSSPDQSSTVLREECVCVQQLCDLLEAYLNWKQVENVFWTWMDSVVDCHLTDPVVEKPTHAPNGITRVCHHGNRGLEKFEDMILRLPRGQKGQRRGRGDAEDRGERGERLQGGSDTSSLPPLLSSLPSLPTLPQVYRAKLQTEKPIKRGFRPAEVPHSWPETPDELPSSQATQLLLHAEALLLERRDRQRLANRIQLQEMVGKLDELVLIPP</sequence>
<dbReference type="EMBL" id="REGW02000011">
    <property type="protein sequence ID" value="KAE8289578.1"/>
    <property type="molecule type" value="Genomic_DNA"/>
</dbReference>
<protein>
    <recommendedName>
        <fullName evidence="2">Tubulin epsilon and delta complex protein 1 domain-containing protein</fullName>
    </recommendedName>
</protein>